<name>A0ABW2PY71_9BACL</name>
<accession>A0ABW2PY71</accession>
<dbReference type="EMBL" id="JBHTCO010000020">
    <property type="protein sequence ID" value="MFC7394288.1"/>
    <property type="molecule type" value="Genomic_DNA"/>
</dbReference>
<reference evidence="3" key="1">
    <citation type="journal article" date="2019" name="Int. J. Syst. Evol. Microbiol.">
        <title>The Global Catalogue of Microorganisms (GCM) 10K type strain sequencing project: providing services to taxonomists for standard genome sequencing and annotation.</title>
        <authorList>
            <consortium name="The Broad Institute Genomics Platform"/>
            <consortium name="The Broad Institute Genome Sequencing Center for Infectious Disease"/>
            <person name="Wu L."/>
            <person name="Ma J."/>
        </authorList>
    </citation>
    <scope>NUCLEOTIDE SEQUENCE [LARGE SCALE GENOMIC DNA]</scope>
    <source>
        <strain evidence="3">CGMCC 1.16305</strain>
    </source>
</reference>
<comment type="caution">
    <text evidence="2">The sequence shown here is derived from an EMBL/GenBank/DDBJ whole genome shotgun (WGS) entry which is preliminary data.</text>
</comment>
<proteinExistence type="predicted"/>
<keyword evidence="1" id="KW-1133">Transmembrane helix</keyword>
<organism evidence="2 3">
    <name type="scientific">Scopulibacillus cellulosilyticus</name>
    <dbReference type="NCBI Taxonomy" id="2665665"/>
    <lineage>
        <taxon>Bacteria</taxon>
        <taxon>Bacillati</taxon>
        <taxon>Bacillota</taxon>
        <taxon>Bacilli</taxon>
        <taxon>Bacillales</taxon>
        <taxon>Sporolactobacillaceae</taxon>
        <taxon>Scopulibacillus</taxon>
    </lineage>
</organism>
<feature type="transmembrane region" description="Helical" evidence="1">
    <location>
        <begin position="6"/>
        <end position="24"/>
    </location>
</feature>
<evidence type="ECO:0000313" key="3">
    <source>
        <dbReference type="Proteomes" id="UP001596505"/>
    </source>
</evidence>
<dbReference type="Proteomes" id="UP001596505">
    <property type="component" value="Unassembled WGS sequence"/>
</dbReference>
<sequence length="105" mass="12046">MFLPQFIISMLLFMVLFFGIAFIINMLLKTSWLMSVCYPFIVIIMIDNVATIDYFTHPKETFKALGHRLVSLTIPDIIVLCTGFLGTIISAVVIKMLRSRGYQMF</sequence>
<evidence type="ECO:0000256" key="1">
    <source>
        <dbReference type="SAM" id="Phobius"/>
    </source>
</evidence>
<keyword evidence="1" id="KW-0472">Membrane</keyword>
<feature type="transmembrane region" description="Helical" evidence="1">
    <location>
        <begin position="77"/>
        <end position="97"/>
    </location>
</feature>
<protein>
    <submittedName>
        <fullName evidence="2">YuiB family protein</fullName>
    </submittedName>
</protein>
<keyword evidence="1" id="KW-0812">Transmembrane</keyword>
<dbReference type="InterPro" id="IPR025917">
    <property type="entry name" value="YuiB"/>
</dbReference>
<dbReference type="Pfam" id="PF14068">
    <property type="entry name" value="YuiB"/>
    <property type="match status" value="1"/>
</dbReference>
<dbReference type="RefSeq" id="WP_380967495.1">
    <property type="nucleotide sequence ID" value="NZ_JBHTCO010000020.1"/>
</dbReference>
<gene>
    <name evidence="2" type="ORF">ACFQRG_15130</name>
</gene>
<feature type="transmembrane region" description="Helical" evidence="1">
    <location>
        <begin position="36"/>
        <end position="57"/>
    </location>
</feature>
<evidence type="ECO:0000313" key="2">
    <source>
        <dbReference type="EMBL" id="MFC7394288.1"/>
    </source>
</evidence>
<keyword evidence="3" id="KW-1185">Reference proteome</keyword>